<dbReference type="EMBL" id="KC769591">
    <property type="protein sequence ID" value="AHF21655.1"/>
    <property type="molecule type" value="Genomic_DNA"/>
</dbReference>
<proteinExistence type="predicted"/>
<accession>W0FDK3</accession>
<dbReference type="AlphaFoldDB" id="W0FDK3"/>
<dbReference type="CTD" id="4509"/>
<organism evidence="2">
    <name type="scientific">Carios mexicanus</name>
    <name type="common">Soft tick</name>
    <name type="synonym">Antricola mexicanus</name>
    <dbReference type="NCBI Taxonomy" id="34600"/>
    <lineage>
        <taxon>Eukaryota</taxon>
        <taxon>Metazoa</taxon>
        <taxon>Ecdysozoa</taxon>
        <taxon>Arthropoda</taxon>
        <taxon>Chelicerata</taxon>
        <taxon>Arachnida</taxon>
        <taxon>Acari</taxon>
        <taxon>Parasitiformes</taxon>
        <taxon>Ixodida</taxon>
        <taxon>Ixodoidea</taxon>
        <taxon>Argasidae</taxon>
        <taxon>Ornithodorinae</taxon>
        <taxon>Antricola</taxon>
    </lineage>
</organism>
<feature type="transmembrane region" description="Helical" evidence="1">
    <location>
        <begin position="12"/>
        <end position="31"/>
    </location>
</feature>
<keyword evidence="2" id="KW-0496">Mitochondrion</keyword>
<evidence type="ECO:0000256" key="1">
    <source>
        <dbReference type="SAM" id="Phobius"/>
    </source>
</evidence>
<reference evidence="2" key="1">
    <citation type="journal article" date="2014" name="Ticks Tick Borne Dis.">
        <title>Molecular phylogeny of soft ticks (Ixodida: Argasidae) inferred from mitochondrial genome and nuclear rRNA sequences.</title>
        <authorList>
            <person name="Burger T.D."/>
            <person name="Shao R."/>
            <person name="Labruna M.B."/>
            <person name="Barker S.C."/>
        </authorList>
    </citation>
    <scope>NUCLEOTIDE SEQUENCE</scope>
</reference>
<keyword evidence="1" id="KW-1133">Transmembrane helix</keyword>
<sequence>MPQLFPMNWNLLIIMFSMIIILTSMLIYFNYKPMLKSTQMKFDVLMKLWKW</sequence>
<dbReference type="RefSeq" id="YP_008999619.1">
    <property type="nucleotide sequence ID" value="NC_023340.1"/>
</dbReference>
<dbReference type="GeneID" id="18251052"/>
<keyword evidence="1" id="KW-0472">Membrane</keyword>
<gene>
    <name evidence="2" type="primary">ATP8</name>
</gene>
<keyword evidence="1" id="KW-0812">Transmembrane</keyword>
<evidence type="ECO:0000313" key="2">
    <source>
        <dbReference type="EMBL" id="AHF21655.1"/>
    </source>
</evidence>
<name>W0FDK3_CARMN</name>
<protein>
    <submittedName>
        <fullName evidence="2">ATP synthase subunit 8</fullName>
    </submittedName>
</protein>
<geneLocation type="mitochondrion" evidence="2"/>